<gene>
    <name evidence="8" type="ORF">PIB30_040595</name>
</gene>
<evidence type="ECO:0000313" key="8">
    <source>
        <dbReference type="EMBL" id="MED6110179.1"/>
    </source>
</evidence>
<dbReference type="Gene3D" id="3.30.40.10">
    <property type="entry name" value="Zinc/RING finger domain, C3HC4 (zinc finger)"/>
    <property type="match status" value="2"/>
</dbReference>
<comment type="caution">
    <text evidence="8">The sequence shown here is derived from an EMBL/GenBank/DDBJ whole genome shotgun (WGS) entry which is preliminary data.</text>
</comment>
<dbReference type="Pfam" id="PF13639">
    <property type="entry name" value="zf-RING_2"/>
    <property type="match status" value="1"/>
</dbReference>
<dbReference type="EMBL" id="JASCZI010000220">
    <property type="protein sequence ID" value="MED6110179.1"/>
    <property type="molecule type" value="Genomic_DNA"/>
</dbReference>
<dbReference type="PANTHER" id="PTHR47177">
    <property type="entry name" value="F18C1.6 PROTEIN"/>
    <property type="match status" value="1"/>
</dbReference>
<sequence>MSGGSSSGGGGGGGSESSPNKRLKTEEASKKVDGGGDDESQGVSCGICYAERGASIAGEIDCCSHHFCFACIMEWSKHESRCPICRQRFSNVRRLPKLGVFSSSRDIKIPLRDQVYHPYGNMSTGSTHSHTEAKCIVCHGVEDENLVLICDLCDASSHTYCVGLGYTVPEGDWFCYDCAIARETNQQEHLEHHNVHQSGPTTAIPSPLQQCPFPPPPPIIPSADRLSRYRGKRPLSNAQQVQRNIQALRDNWNALRSGSMTFGSGSVRTSRNQDSGSASRGRRVEQHSNSMGLASRGSSSSNISDEQHSNSMALASGGYGSLVHGGSDRQHSNSMALPNRGSGSIVHGRSDMASPRIEHSNVQDGTSRGTVNERGMKDVNKAWKMMEKAKKMQGTRQRTSRK</sequence>
<dbReference type="Pfam" id="PF00628">
    <property type="entry name" value="PHD"/>
    <property type="match status" value="1"/>
</dbReference>
<accession>A0ABU6QG49</accession>
<feature type="domain" description="RING-type" evidence="7">
    <location>
        <begin position="45"/>
        <end position="86"/>
    </location>
</feature>
<evidence type="ECO:0000256" key="4">
    <source>
        <dbReference type="PROSITE-ProRule" id="PRU00175"/>
    </source>
</evidence>
<organism evidence="8 9">
    <name type="scientific">Stylosanthes scabra</name>
    <dbReference type="NCBI Taxonomy" id="79078"/>
    <lineage>
        <taxon>Eukaryota</taxon>
        <taxon>Viridiplantae</taxon>
        <taxon>Streptophyta</taxon>
        <taxon>Embryophyta</taxon>
        <taxon>Tracheophyta</taxon>
        <taxon>Spermatophyta</taxon>
        <taxon>Magnoliopsida</taxon>
        <taxon>eudicotyledons</taxon>
        <taxon>Gunneridae</taxon>
        <taxon>Pentapetalae</taxon>
        <taxon>rosids</taxon>
        <taxon>fabids</taxon>
        <taxon>Fabales</taxon>
        <taxon>Fabaceae</taxon>
        <taxon>Papilionoideae</taxon>
        <taxon>50 kb inversion clade</taxon>
        <taxon>dalbergioids sensu lato</taxon>
        <taxon>Dalbergieae</taxon>
        <taxon>Pterocarpus clade</taxon>
        <taxon>Stylosanthes</taxon>
    </lineage>
</organism>
<dbReference type="SMART" id="SM00249">
    <property type="entry name" value="PHD"/>
    <property type="match status" value="1"/>
</dbReference>
<dbReference type="Proteomes" id="UP001341840">
    <property type="component" value="Unassembled WGS sequence"/>
</dbReference>
<dbReference type="SMART" id="SM00184">
    <property type="entry name" value="RING"/>
    <property type="match status" value="1"/>
</dbReference>
<feature type="region of interest" description="Disordered" evidence="5">
    <location>
        <begin position="1"/>
        <end position="40"/>
    </location>
</feature>
<dbReference type="PROSITE" id="PS00518">
    <property type="entry name" value="ZF_RING_1"/>
    <property type="match status" value="1"/>
</dbReference>
<dbReference type="InterPro" id="IPR013083">
    <property type="entry name" value="Znf_RING/FYVE/PHD"/>
</dbReference>
<feature type="compositionally biased region" description="Polar residues" evidence="5">
    <location>
        <begin position="259"/>
        <end position="278"/>
    </location>
</feature>
<dbReference type="SUPFAM" id="SSF57903">
    <property type="entry name" value="FYVE/PHD zinc finger"/>
    <property type="match status" value="1"/>
</dbReference>
<protein>
    <submittedName>
        <fullName evidence="8">Uncharacterized protein</fullName>
    </submittedName>
</protein>
<keyword evidence="1" id="KW-0479">Metal-binding</keyword>
<feature type="compositionally biased region" description="Basic and acidic residues" evidence="5">
    <location>
        <begin position="23"/>
        <end position="34"/>
    </location>
</feature>
<reference evidence="8 9" key="1">
    <citation type="journal article" date="2023" name="Plants (Basel)">
        <title>Bridging the Gap: Combining Genomics and Transcriptomics Approaches to Understand Stylosanthes scabra, an Orphan Legume from the Brazilian Caatinga.</title>
        <authorList>
            <person name="Ferreira-Neto J.R.C."/>
            <person name="da Silva M.D."/>
            <person name="Binneck E."/>
            <person name="de Melo N.F."/>
            <person name="da Silva R.H."/>
            <person name="de Melo A.L.T.M."/>
            <person name="Pandolfi V."/>
            <person name="Bustamante F.O."/>
            <person name="Brasileiro-Vidal A.C."/>
            <person name="Benko-Iseppon A.M."/>
        </authorList>
    </citation>
    <scope>NUCLEOTIDE SEQUENCE [LARGE SCALE GENOMIC DNA]</scope>
    <source>
        <tissue evidence="8">Leaves</tissue>
    </source>
</reference>
<proteinExistence type="predicted"/>
<evidence type="ECO:0000259" key="7">
    <source>
        <dbReference type="PROSITE" id="PS50089"/>
    </source>
</evidence>
<evidence type="ECO:0000313" key="9">
    <source>
        <dbReference type="Proteomes" id="UP001341840"/>
    </source>
</evidence>
<keyword evidence="9" id="KW-1185">Reference proteome</keyword>
<evidence type="ECO:0000256" key="3">
    <source>
        <dbReference type="ARBA" id="ARBA00022833"/>
    </source>
</evidence>
<keyword evidence="3" id="KW-0862">Zinc</keyword>
<feature type="domain" description="PHD-type" evidence="6">
    <location>
        <begin position="132"/>
        <end position="181"/>
    </location>
</feature>
<evidence type="ECO:0000256" key="5">
    <source>
        <dbReference type="SAM" id="MobiDB-lite"/>
    </source>
</evidence>
<dbReference type="InterPro" id="IPR011011">
    <property type="entry name" value="Znf_FYVE_PHD"/>
</dbReference>
<dbReference type="InterPro" id="IPR017907">
    <property type="entry name" value="Znf_RING_CS"/>
</dbReference>
<name>A0ABU6QG49_9FABA</name>
<feature type="region of interest" description="Disordered" evidence="5">
    <location>
        <begin position="259"/>
        <end position="377"/>
    </location>
</feature>
<dbReference type="PANTHER" id="PTHR47177:SF4">
    <property type="entry name" value="OS06G0283200 PROTEIN"/>
    <property type="match status" value="1"/>
</dbReference>
<feature type="compositionally biased region" description="Gly residues" evidence="5">
    <location>
        <begin position="1"/>
        <end position="15"/>
    </location>
</feature>
<evidence type="ECO:0000256" key="1">
    <source>
        <dbReference type="ARBA" id="ARBA00022723"/>
    </source>
</evidence>
<feature type="compositionally biased region" description="Low complexity" evidence="5">
    <location>
        <begin position="288"/>
        <end position="304"/>
    </location>
</feature>
<dbReference type="PROSITE" id="PS50089">
    <property type="entry name" value="ZF_RING_2"/>
    <property type="match status" value="1"/>
</dbReference>
<dbReference type="InterPro" id="IPR001841">
    <property type="entry name" value="Znf_RING"/>
</dbReference>
<dbReference type="PROSITE" id="PS50016">
    <property type="entry name" value="ZF_PHD_2"/>
    <property type="match status" value="1"/>
</dbReference>
<evidence type="ECO:0000259" key="6">
    <source>
        <dbReference type="PROSITE" id="PS50016"/>
    </source>
</evidence>
<dbReference type="InterPro" id="IPR019787">
    <property type="entry name" value="Znf_PHD-finger"/>
</dbReference>
<keyword evidence="2 4" id="KW-0863">Zinc-finger</keyword>
<evidence type="ECO:0000256" key="2">
    <source>
        <dbReference type="ARBA" id="ARBA00022771"/>
    </source>
</evidence>
<dbReference type="SUPFAM" id="SSF57850">
    <property type="entry name" value="RING/U-box"/>
    <property type="match status" value="1"/>
</dbReference>
<dbReference type="InterPro" id="IPR001965">
    <property type="entry name" value="Znf_PHD"/>
</dbReference>